<gene>
    <name evidence="1" type="ORF">Pan54_00610</name>
</gene>
<name>A0A5C5X8U3_9PLAN</name>
<dbReference type="Proteomes" id="UP000316095">
    <property type="component" value="Unassembled WGS sequence"/>
</dbReference>
<accession>A0A5C5X8U3</accession>
<keyword evidence="2" id="KW-1185">Reference proteome</keyword>
<organism evidence="1 2">
    <name type="scientific">Rubinisphaera italica</name>
    <dbReference type="NCBI Taxonomy" id="2527969"/>
    <lineage>
        <taxon>Bacteria</taxon>
        <taxon>Pseudomonadati</taxon>
        <taxon>Planctomycetota</taxon>
        <taxon>Planctomycetia</taxon>
        <taxon>Planctomycetales</taxon>
        <taxon>Planctomycetaceae</taxon>
        <taxon>Rubinisphaera</taxon>
    </lineage>
</organism>
<dbReference type="EMBL" id="SJPG01000001">
    <property type="protein sequence ID" value="TWT59360.1"/>
    <property type="molecule type" value="Genomic_DNA"/>
</dbReference>
<sequence>MIVVHKQRILKFLAGKDEYLQAGFKRIYEALLVNGHFLRGFYFVIARSQEVCTSIDSP</sequence>
<comment type="caution">
    <text evidence="1">The sequence shown here is derived from an EMBL/GenBank/DDBJ whole genome shotgun (WGS) entry which is preliminary data.</text>
</comment>
<reference evidence="1 2" key="1">
    <citation type="submission" date="2019-02" db="EMBL/GenBank/DDBJ databases">
        <title>Deep-cultivation of Planctomycetes and their phenomic and genomic characterization uncovers novel biology.</title>
        <authorList>
            <person name="Wiegand S."/>
            <person name="Jogler M."/>
            <person name="Boedeker C."/>
            <person name="Pinto D."/>
            <person name="Vollmers J."/>
            <person name="Rivas-Marin E."/>
            <person name="Kohn T."/>
            <person name="Peeters S.H."/>
            <person name="Heuer A."/>
            <person name="Rast P."/>
            <person name="Oberbeckmann S."/>
            <person name="Bunk B."/>
            <person name="Jeske O."/>
            <person name="Meyerdierks A."/>
            <person name="Storesund J.E."/>
            <person name="Kallscheuer N."/>
            <person name="Luecker S."/>
            <person name="Lage O.M."/>
            <person name="Pohl T."/>
            <person name="Merkel B.J."/>
            <person name="Hornburger P."/>
            <person name="Mueller R.-W."/>
            <person name="Bruemmer F."/>
            <person name="Labrenz M."/>
            <person name="Spormann A.M."/>
            <person name="Op Den Camp H."/>
            <person name="Overmann J."/>
            <person name="Amann R."/>
            <person name="Jetten M.S.M."/>
            <person name="Mascher T."/>
            <person name="Medema M.H."/>
            <person name="Devos D.P."/>
            <person name="Kaster A.-K."/>
            <person name="Ovreas L."/>
            <person name="Rohde M."/>
            <person name="Galperin M.Y."/>
            <person name="Jogler C."/>
        </authorList>
    </citation>
    <scope>NUCLEOTIDE SEQUENCE [LARGE SCALE GENOMIC DNA]</scope>
    <source>
        <strain evidence="1 2">Pan54</strain>
    </source>
</reference>
<evidence type="ECO:0000313" key="1">
    <source>
        <dbReference type="EMBL" id="TWT59360.1"/>
    </source>
</evidence>
<dbReference type="AlphaFoldDB" id="A0A5C5X8U3"/>
<evidence type="ECO:0000313" key="2">
    <source>
        <dbReference type="Proteomes" id="UP000316095"/>
    </source>
</evidence>
<proteinExistence type="predicted"/>
<protein>
    <submittedName>
        <fullName evidence="1">Uncharacterized protein</fullName>
    </submittedName>
</protein>